<name>A0A2J6TB67_9HELO</name>
<dbReference type="GeneID" id="36585014"/>
<keyword evidence="2" id="KW-1185">Reference proteome</keyword>
<gene>
    <name evidence="1" type="ORF">K444DRAFT_561395</name>
</gene>
<proteinExistence type="predicted"/>
<dbReference type="AlphaFoldDB" id="A0A2J6TB67"/>
<protein>
    <submittedName>
        <fullName evidence="1">Uncharacterized protein</fullName>
    </submittedName>
</protein>
<organism evidence="1 2">
    <name type="scientific">Hyaloscypha bicolor E</name>
    <dbReference type="NCBI Taxonomy" id="1095630"/>
    <lineage>
        <taxon>Eukaryota</taxon>
        <taxon>Fungi</taxon>
        <taxon>Dikarya</taxon>
        <taxon>Ascomycota</taxon>
        <taxon>Pezizomycotina</taxon>
        <taxon>Leotiomycetes</taxon>
        <taxon>Helotiales</taxon>
        <taxon>Hyaloscyphaceae</taxon>
        <taxon>Hyaloscypha</taxon>
        <taxon>Hyaloscypha bicolor</taxon>
    </lineage>
</organism>
<dbReference type="EMBL" id="KZ613791">
    <property type="protein sequence ID" value="PMD60274.1"/>
    <property type="molecule type" value="Genomic_DNA"/>
</dbReference>
<dbReference type="Proteomes" id="UP000235371">
    <property type="component" value="Unassembled WGS sequence"/>
</dbReference>
<sequence length="124" mass="13716">MLCGAPQSSPFTLPCPSSHANESSSYTCLQMRLRQAMNVLLRKCLHMGALWAAALHNCFPSQLLPITTASHHNCFPSQLLPITTASHHNCFPSQLLTRSSGSRIRPGSLWRYGAADREPKVRDE</sequence>
<reference evidence="1 2" key="1">
    <citation type="submission" date="2016-04" db="EMBL/GenBank/DDBJ databases">
        <title>A degradative enzymes factory behind the ericoid mycorrhizal symbiosis.</title>
        <authorList>
            <consortium name="DOE Joint Genome Institute"/>
            <person name="Martino E."/>
            <person name="Morin E."/>
            <person name="Grelet G."/>
            <person name="Kuo A."/>
            <person name="Kohler A."/>
            <person name="Daghino S."/>
            <person name="Barry K."/>
            <person name="Choi C."/>
            <person name="Cichocki N."/>
            <person name="Clum A."/>
            <person name="Copeland A."/>
            <person name="Hainaut M."/>
            <person name="Haridas S."/>
            <person name="Labutti K."/>
            <person name="Lindquist E."/>
            <person name="Lipzen A."/>
            <person name="Khouja H.-R."/>
            <person name="Murat C."/>
            <person name="Ohm R."/>
            <person name="Olson A."/>
            <person name="Spatafora J."/>
            <person name="Veneault-Fourrey C."/>
            <person name="Henrissat B."/>
            <person name="Grigoriev I."/>
            <person name="Martin F."/>
            <person name="Perotto S."/>
        </authorList>
    </citation>
    <scope>NUCLEOTIDE SEQUENCE [LARGE SCALE GENOMIC DNA]</scope>
    <source>
        <strain evidence="1 2">E</strain>
    </source>
</reference>
<dbReference type="RefSeq" id="XP_024737178.1">
    <property type="nucleotide sequence ID" value="XM_024876937.1"/>
</dbReference>
<accession>A0A2J6TB67</accession>
<evidence type="ECO:0000313" key="2">
    <source>
        <dbReference type="Proteomes" id="UP000235371"/>
    </source>
</evidence>
<dbReference type="InParanoid" id="A0A2J6TB67"/>
<evidence type="ECO:0000313" key="1">
    <source>
        <dbReference type="EMBL" id="PMD60274.1"/>
    </source>
</evidence>